<keyword evidence="1" id="KW-0732">Signal</keyword>
<protein>
    <recommendedName>
        <fullName evidence="4">Lipoprotein</fullName>
    </recommendedName>
</protein>
<dbReference type="EMBL" id="LDOU01000002">
    <property type="protein sequence ID" value="KLV11351.1"/>
    <property type="molecule type" value="Genomic_DNA"/>
</dbReference>
<comment type="caution">
    <text evidence="2">The sequence shown here is derived from an EMBL/GenBank/DDBJ whole genome shotgun (WGS) entry which is preliminary data.</text>
</comment>
<keyword evidence="3" id="KW-1185">Reference proteome</keyword>
<evidence type="ECO:0000256" key="1">
    <source>
        <dbReference type="SAM" id="SignalP"/>
    </source>
</evidence>
<reference evidence="2 3" key="1">
    <citation type="submission" date="2015-05" db="EMBL/GenBank/DDBJ databases">
        <title>Photobacterium galathea sp. nov.</title>
        <authorList>
            <person name="Machado H."/>
            <person name="Gram L."/>
        </authorList>
    </citation>
    <scope>NUCLEOTIDE SEQUENCE [LARGE SCALE GENOMIC DNA]</scope>
    <source>
        <strain evidence="2 3">DSM 22954</strain>
    </source>
</reference>
<dbReference type="Proteomes" id="UP000035909">
    <property type="component" value="Unassembled WGS sequence"/>
</dbReference>
<sequence length="134" mass="14163">MLKRTLAVMAAMLLAGCASNSKDQAVFDLAKSRAMAINSKAPYAKIDQYQIMKAQAREKNVEITILYGGGGKTPPTMAAQNAAASYCNSSELSPLVSEGVSYTIVIMDMRGRPMVTQPITAAICNQLAQGAAKS</sequence>
<dbReference type="RefSeq" id="WP_047883310.1">
    <property type="nucleotide sequence ID" value="NZ_CP071325.1"/>
</dbReference>
<dbReference type="AlphaFoldDB" id="A0A0J1HIB8"/>
<dbReference type="Pfam" id="PF16549">
    <property type="entry name" value="T2SSS_2"/>
    <property type="match status" value="1"/>
</dbReference>
<dbReference type="STRING" id="320778.ABT57_00935"/>
<dbReference type="OrthoDB" id="5918264at2"/>
<name>A0A0J1HIB8_9GAMM</name>
<accession>A0A0J1HIB8</accession>
<dbReference type="Gene3D" id="3.30.300.250">
    <property type="match status" value="1"/>
</dbReference>
<feature type="chain" id="PRO_5005252619" description="Lipoprotein" evidence="1">
    <location>
        <begin position="21"/>
        <end position="134"/>
    </location>
</feature>
<dbReference type="PATRIC" id="fig|320778.3.peg.194"/>
<gene>
    <name evidence="2" type="ORF">ABT57_00935</name>
</gene>
<organism evidence="2 3">
    <name type="scientific">Photobacterium ganghwense</name>
    <dbReference type="NCBI Taxonomy" id="320778"/>
    <lineage>
        <taxon>Bacteria</taxon>
        <taxon>Pseudomonadati</taxon>
        <taxon>Pseudomonadota</taxon>
        <taxon>Gammaproteobacteria</taxon>
        <taxon>Vibrionales</taxon>
        <taxon>Vibrionaceae</taxon>
        <taxon>Photobacterium</taxon>
    </lineage>
</organism>
<evidence type="ECO:0000313" key="3">
    <source>
        <dbReference type="Proteomes" id="UP000035909"/>
    </source>
</evidence>
<evidence type="ECO:0000313" key="2">
    <source>
        <dbReference type="EMBL" id="KLV11351.1"/>
    </source>
</evidence>
<feature type="signal peptide" evidence="1">
    <location>
        <begin position="1"/>
        <end position="20"/>
    </location>
</feature>
<evidence type="ECO:0008006" key="4">
    <source>
        <dbReference type="Google" id="ProtNLM"/>
    </source>
</evidence>
<dbReference type="PROSITE" id="PS51257">
    <property type="entry name" value="PROKAR_LIPOPROTEIN"/>
    <property type="match status" value="1"/>
</dbReference>
<proteinExistence type="predicted"/>
<dbReference type="InterPro" id="IPR016502">
    <property type="entry name" value="T2SSS_2"/>
</dbReference>